<sequence length="120" mass="13673">MEFKVNNKEYALKFGIKFIRQLDEVYKVDYQGLEFGMGVNLAYINLVQKNPTALVEVIKAGISHHTNTPKQSKIESAIEEYAEIHDGLSTLFTELLDEMGKSVMVKDTLKDFQEKAVKTK</sequence>
<dbReference type="InterPro" id="IPR024410">
    <property type="entry name" value="Phage_TAC_12"/>
</dbReference>
<comment type="caution">
    <text evidence="1">The sequence shown here is derived from an EMBL/GenBank/DDBJ whole genome shotgun (WGS) entry which is preliminary data.</text>
</comment>
<dbReference type="Proteomes" id="UP001275436">
    <property type="component" value="Unassembled WGS sequence"/>
</dbReference>
<evidence type="ECO:0000313" key="1">
    <source>
        <dbReference type="EMBL" id="GLO64401.1"/>
    </source>
</evidence>
<evidence type="ECO:0000313" key="2">
    <source>
        <dbReference type="Proteomes" id="UP001275436"/>
    </source>
</evidence>
<organism evidence="1 2">
    <name type="scientific">Oceanobacillus kimchii</name>
    <dbReference type="NCBI Taxonomy" id="746691"/>
    <lineage>
        <taxon>Bacteria</taxon>
        <taxon>Bacillati</taxon>
        <taxon>Bacillota</taxon>
        <taxon>Bacilli</taxon>
        <taxon>Bacillales</taxon>
        <taxon>Bacillaceae</taxon>
        <taxon>Oceanobacillus</taxon>
    </lineage>
</organism>
<gene>
    <name evidence="1" type="ORF">MACH08_01850</name>
</gene>
<dbReference type="Pfam" id="PF12363">
    <property type="entry name" value="Phage_TAC_12"/>
    <property type="match status" value="1"/>
</dbReference>
<reference evidence="1 2" key="1">
    <citation type="submission" date="2023-02" db="EMBL/GenBank/DDBJ databases">
        <title>Oceanobacillus kimchii IFOP_LL358 isolated form Alexandrium catenella lab strain.</title>
        <authorList>
            <person name="Gajardo G."/>
            <person name="Ueki S."/>
            <person name="Maruyama F."/>
        </authorList>
    </citation>
    <scope>NUCLEOTIDE SEQUENCE [LARGE SCALE GENOMIC DNA]</scope>
    <source>
        <strain evidence="1 2">IFOP_LL358</strain>
    </source>
</reference>
<proteinExistence type="predicted"/>
<evidence type="ECO:0008006" key="3">
    <source>
        <dbReference type="Google" id="ProtNLM"/>
    </source>
</evidence>
<protein>
    <recommendedName>
        <fullName evidence="3">Phage protein</fullName>
    </recommendedName>
</protein>
<keyword evidence="2" id="KW-1185">Reference proteome</keyword>
<dbReference type="RefSeq" id="WP_017795242.1">
    <property type="nucleotide sequence ID" value="NZ_BSKO01000001.1"/>
</dbReference>
<name>A0ABQ5TCS6_9BACI</name>
<accession>A0ABQ5TCS6</accession>
<dbReference type="EMBL" id="BSKO01000001">
    <property type="protein sequence ID" value="GLO64401.1"/>
    <property type="molecule type" value="Genomic_DNA"/>
</dbReference>